<name>A0A7S1FR00_9STRA</name>
<dbReference type="InterPro" id="IPR052402">
    <property type="entry name" value="ADCK_kinase"/>
</dbReference>
<dbReference type="PANTHER" id="PTHR45890">
    <property type="entry name" value="AARF DOMAIN CONTAINING KINASE 2 (PREDICTED)"/>
    <property type="match status" value="1"/>
</dbReference>
<sequence>MERAARFIEAMLPLDAVRAMGLSRAVGTFAVAMRDQVDLRVEAKNLDTFRNNFSVGTDKIKKVGLVEGDETEVKFPQPVKGWVDERVLVQSLEDDAVHISAYVADNTPEGLQRRAEIAGLLLTSFLKMVFTDNFVHCDLHPGNILVRENLDGGGNRTIIILDAGLVTSLSPLDRRDLVDLFQAVVLNNGALAGRLMVERARYEKCSTVPGCTESFSAGVQALVQDFHNSRREDGLTLGAVQIGSLLRRMLDLCRAHGVEINPSMANIVVSTLVLEGLGRSLDSELNLIECAIPFILGSVGKSI</sequence>
<dbReference type="EMBL" id="HBFR01015958">
    <property type="protein sequence ID" value="CAD8884417.1"/>
    <property type="molecule type" value="Transcribed_RNA"/>
</dbReference>
<feature type="domain" description="ABC1 atypical kinase-like" evidence="1">
    <location>
        <begin position="22"/>
        <end position="188"/>
    </location>
</feature>
<organism evidence="2">
    <name type="scientific">Corethron hystrix</name>
    <dbReference type="NCBI Taxonomy" id="216773"/>
    <lineage>
        <taxon>Eukaryota</taxon>
        <taxon>Sar</taxon>
        <taxon>Stramenopiles</taxon>
        <taxon>Ochrophyta</taxon>
        <taxon>Bacillariophyta</taxon>
        <taxon>Coscinodiscophyceae</taxon>
        <taxon>Corethrophycidae</taxon>
        <taxon>Corethrales</taxon>
        <taxon>Corethraceae</taxon>
        <taxon>Corethron</taxon>
    </lineage>
</organism>
<dbReference type="Pfam" id="PF03109">
    <property type="entry name" value="ABC1"/>
    <property type="match status" value="1"/>
</dbReference>
<dbReference type="InterPro" id="IPR004147">
    <property type="entry name" value="ABC1_dom"/>
</dbReference>
<dbReference type="AlphaFoldDB" id="A0A7S1FR00"/>
<reference evidence="2" key="1">
    <citation type="submission" date="2021-01" db="EMBL/GenBank/DDBJ databases">
        <authorList>
            <person name="Corre E."/>
            <person name="Pelletier E."/>
            <person name="Niang G."/>
            <person name="Scheremetjew M."/>
            <person name="Finn R."/>
            <person name="Kale V."/>
            <person name="Holt S."/>
            <person name="Cochrane G."/>
            <person name="Meng A."/>
            <person name="Brown T."/>
            <person name="Cohen L."/>
        </authorList>
    </citation>
    <scope>NUCLEOTIDE SEQUENCE</scope>
    <source>
        <strain evidence="2">308</strain>
    </source>
</reference>
<gene>
    <name evidence="2" type="ORF">CHYS00102_LOCUS11614</name>
</gene>
<proteinExistence type="predicted"/>
<dbReference type="PANTHER" id="PTHR45890:SF1">
    <property type="entry name" value="AARF DOMAIN CONTAINING KINASE 2"/>
    <property type="match status" value="1"/>
</dbReference>
<protein>
    <recommendedName>
        <fullName evidence="1">ABC1 atypical kinase-like domain-containing protein</fullName>
    </recommendedName>
</protein>
<evidence type="ECO:0000313" key="2">
    <source>
        <dbReference type="EMBL" id="CAD8884417.1"/>
    </source>
</evidence>
<accession>A0A7S1FR00</accession>
<dbReference type="SUPFAM" id="SSF56112">
    <property type="entry name" value="Protein kinase-like (PK-like)"/>
    <property type="match status" value="1"/>
</dbReference>
<dbReference type="InterPro" id="IPR011009">
    <property type="entry name" value="Kinase-like_dom_sf"/>
</dbReference>
<evidence type="ECO:0000259" key="1">
    <source>
        <dbReference type="Pfam" id="PF03109"/>
    </source>
</evidence>